<dbReference type="RefSeq" id="WP_289607561.1">
    <property type="nucleotide sequence ID" value="NZ_JAUDCG010000018.1"/>
</dbReference>
<keyword evidence="1" id="KW-0812">Transmembrane</keyword>
<comment type="caution">
    <text evidence="2">The sequence shown here is derived from an EMBL/GenBank/DDBJ whole genome shotgun (WGS) entry which is preliminary data.</text>
</comment>
<evidence type="ECO:0000313" key="2">
    <source>
        <dbReference type="EMBL" id="MDM8157099.1"/>
    </source>
</evidence>
<evidence type="ECO:0000313" key="3">
    <source>
        <dbReference type="Proteomes" id="UP001529340"/>
    </source>
</evidence>
<keyword evidence="1" id="KW-0472">Membrane</keyword>
<reference evidence="2 3" key="2">
    <citation type="submission" date="2023-06" db="EMBL/GenBank/DDBJ databases">
        <title>Identification and characterization of horizontal gene transfer across gut microbiota members of farm animals based on homology search.</title>
        <authorList>
            <person name="Schwarzerova J."/>
            <person name="Nykrynova M."/>
            <person name="Jureckova K."/>
            <person name="Cejkova D."/>
            <person name="Rychlik I."/>
        </authorList>
    </citation>
    <scope>NUCLEOTIDE SEQUENCE [LARGE SCALE GENOMIC DNA]</scope>
    <source>
        <strain evidence="2 3">ET39</strain>
    </source>
</reference>
<gene>
    <name evidence="2" type="ORF">QUV96_05535</name>
</gene>
<protein>
    <recommendedName>
        <fullName evidence="4">Tetratricopeptide repeat protein</fullName>
    </recommendedName>
</protein>
<sequence length="227" mass="26248">MDNQGNMLLLTILAVLFLVGGVGYLLIKYRRTNAMNQAIKQKDYEKILELCEQDRYKKILGLLVCDLYRFNALRSLGRIDELKQALDTAVQLYGGRDQEKILELYYHYFLNHGDHTYAQKLLNDIRDTGNEPFILCSEWSYQVIAQGRNDLFNDMEDAINNDTFKGASLGTVLYLMGLQLEKDNDLEQAKGYFETATQCFLPSAIYMTLCHRHMDAIDAQMDRLDEE</sequence>
<feature type="transmembrane region" description="Helical" evidence="1">
    <location>
        <begin position="6"/>
        <end position="27"/>
    </location>
</feature>
<organism evidence="2 3">
    <name type="scientific">Amedibacillus dolichus</name>
    <dbReference type="NCBI Taxonomy" id="31971"/>
    <lineage>
        <taxon>Bacteria</taxon>
        <taxon>Bacillati</taxon>
        <taxon>Bacillota</taxon>
        <taxon>Erysipelotrichia</taxon>
        <taxon>Erysipelotrichales</taxon>
        <taxon>Erysipelotrichaceae</taxon>
        <taxon>Amedibacillus</taxon>
    </lineage>
</organism>
<name>A0ABT7UBW1_9FIRM</name>
<keyword evidence="1" id="KW-1133">Transmembrane helix</keyword>
<reference evidence="2 3" key="3">
    <citation type="submission" date="2023-06" db="EMBL/GenBank/DDBJ databases">
        <authorList>
            <person name="Zeman M."/>
            <person name="Kubasova T."/>
            <person name="Jahodarova E."/>
            <person name="Nykrynova M."/>
            <person name="Rychlik I."/>
        </authorList>
    </citation>
    <scope>NUCLEOTIDE SEQUENCE [LARGE SCALE GENOMIC DNA]</scope>
    <source>
        <strain evidence="2 3">ET39</strain>
    </source>
</reference>
<keyword evidence="3" id="KW-1185">Reference proteome</keyword>
<dbReference type="EMBL" id="JAUDCG010000018">
    <property type="protein sequence ID" value="MDM8157099.1"/>
    <property type="molecule type" value="Genomic_DNA"/>
</dbReference>
<evidence type="ECO:0008006" key="4">
    <source>
        <dbReference type="Google" id="ProtNLM"/>
    </source>
</evidence>
<evidence type="ECO:0000256" key="1">
    <source>
        <dbReference type="SAM" id="Phobius"/>
    </source>
</evidence>
<dbReference type="Proteomes" id="UP001529340">
    <property type="component" value="Unassembled WGS sequence"/>
</dbReference>
<accession>A0ABT7UBW1</accession>
<proteinExistence type="predicted"/>
<reference evidence="3" key="1">
    <citation type="submission" date="2023-06" db="EMBL/GenBank/DDBJ databases">
        <title>Identification and characterization of horizontal gene transfer across gut microbiota members of farm animals based on homology search.</title>
        <authorList>
            <person name="Zeman M."/>
            <person name="Kubasova T."/>
            <person name="Jahodarova E."/>
            <person name="Nykrynova M."/>
            <person name="Rychlik I."/>
        </authorList>
    </citation>
    <scope>NUCLEOTIDE SEQUENCE [LARGE SCALE GENOMIC DNA]</scope>
    <source>
        <strain evidence="3">ET39</strain>
    </source>
</reference>